<protein>
    <submittedName>
        <fullName evidence="2">DNA polymerase-3 subunit epsilon</fullName>
    </submittedName>
</protein>
<dbReference type="SMART" id="SM00479">
    <property type="entry name" value="EXOIII"/>
    <property type="match status" value="1"/>
</dbReference>
<dbReference type="AlphaFoldDB" id="A0A2T0TI05"/>
<dbReference type="Gene3D" id="3.30.420.10">
    <property type="entry name" value="Ribonuclease H-like superfamily/Ribonuclease H"/>
    <property type="match status" value="1"/>
</dbReference>
<sequence>MTHQLVLRKPLAFFDLETTGINTAKDRIIDICIIKAMPNGEVTTKKQRVNPGMPIPIESSLIHGLYDDDVADCPPFKAVAKGLAQFMEGCDLAGFNSNRFDVPLLVEEFLRADVNFDVRNRRLIDAQRIFHLMEPRNLAAAYRFYCNKELVGAHGAEADTIATLEVLNAQVQRYVGMVAKADNGADLIFNNDVDMLHQLTANRNVDLAGRIVLNEKGEEVVNFGKNKGVPVLDVFKKEPSFFDWVQKGDFPLDTKRRLTEIRLRTLSQGK</sequence>
<proteinExistence type="predicted"/>
<dbReference type="GO" id="GO:0005829">
    <property type="term" value="C:cytosol"/>
    <property type="evidence" value="ECO:0007669"/>
    <property type="project" value="TreeGrafter"/>
</dbReference>
<gene>
    <name evidence="2" type="ORF">CLV58_10268</name>
</gene>
<dbReference type="Proteomes" id="UP000238375">
    <property type="component" value="Unassembled WGS sequence"/>
</dbReference>
<dbReference type="RefSeq" id="WP_106136187.1">
    <property type="nucleotide sequence ID" value="NZ_PVTE01000002.1"/>
</dbReference>
<dbReference type="Pfam" id="PF00929">
    <property type="entry name" value="RNase_T"/>
    <property type="match status" value="1"/>
</dbReference>
<name>A0A2T0TI05_9BACT</name>
<dbReference type="PANTHER" id="PTHR30231:SF41">
    <property type="entry name" value="DNA POLYMERASE III SUBUNIT EPSILON"/>
    <property type="match status" value="1"/>
</dbReference>
<dbReference type="OrthoDB" id="9791657at2"/>
<organism evidence="2 3">
    <name type="scientific">Spirosoma oryzae</name>
    <dbReference type="NCBI Taxonomy" id="1469603"/>
    <lineage>
        <taxon>Bacteria</taxon>
        <taxon>Pseudomonadati</taxon>
        <taxon>Bacteroidota</taxon>
        <taxon>Cytophagia</taxon>
        <taxon>Cytophagales</taxon>
        <taxon>Cytophagaceae</taxon>
        <taxon>Spirosoma</taxon>
    </lineage>
</organism>
<dbReference type="GO" id="GO:0008408">
    <property type="term" value="F:3'-5' exonuclease activity"/>
    <property type="evidence" value="ECO:0007669"/>
    <property type="project" value="TreeGrafter"/>
</dbReference>
<comment type="caution">
    <text evidence="2">The sequence shown here is derived from an EMBL/GenBank/DDBJ whole genome shotgun (WGS) entry which is preliminary data.</text>
</comment>
<evidence type="ECO:0000259" key="1">
    <source>
        <dbReference type="SMART" id="SM00479"/>
    </source>
</evidence>
<keyword evidence="3" id="KW-1185">Reference proteome</keyword>
<dbReference type="SUPFAM" id="SSF53098">
    <property type="entry name" value="Ribonuclease H-like"/>
    <property type="match status" value="1"/>
</dbReference>
<accession>A0A2T0TI05</accession>
<feature type="domain" description="Exonuclease" evidence="1">
    <location>
        <begin position="10"/>
        <end position="176"/>
    </location>
</feature>
<dbReference type="InterPro" id="IPR013520">
    <property type="entry name" value="Ribonucl_H"/>
</dbReference>
<dbReference type="InterPro" id="IPR012337">
    <property type="entry name" value="RNaseH-like_sf"/>
</dbReference>
<dbReference type="PANTHER" id="PTHR30231">
    <property type="entry name" value="DNA POLYMERASE III SUBUNIT EPSILON"/>
    <property type="match status" value="1"/>
</dbReference>
<dbReference type="InterPro" id="IPR036397">
    <property type="entry name" value="RNaseH_sf"/>
</dbReference>
<dbReference type="GO" id="GO:0045004">
    <property type="term" value="P:DNA replication proofreading"/>
    <property type="evidence" value="ECO:0007669"/>
    <property type="project" value="TreeGrafter"/>
</dbReference>
<dbReference type="GO" id="GO:0003676">
    <property type="term" value="F:nucleic acid binding"/>
    <property type="evidence" value="ECO:0007669"/>
    <property type="project" value="InterPro"/>
</dbReference>
<dbReference type="CDD" id="cd06127">
    <property type="entry name" value="DEDDh"/>
    <property type="match status" value="1"/>
</dbReference>
<evidence type="ECO:0000313" key="3">
    <source>
        <dbReference type="Proteomes" id="UP000238375"/>
    </source>
</evidence>
<reference evidence="2 3" key="1">
    <citation type="submission" date="2018-03" db="EMBL/GenBank/DDBJ databases">
        <title>Genomic Encyclopedia of Archaeal and Bacterial Type Strains, Phase II (KMG-II): from individual species to whole genera.</title>
        <authorList>
            <person name="Goeker M."/>
        </authorList>
    </citation>
    <scope>NUCLEOTIDE SEQUENCE [LARGE SCALE GENOMIC DNA]</scope>
    <source>
        <strain evidence="2 3">DSM 28354</strain>
    </source>
</reference>
<evidence type="ECO:0000313" key="2">
    <source>
        <dbReference type="EMBL" id="PRY45320.1"/>
    </source>
</evidence>
<dbReference type="EMBL" id="PVTE01000002">
    <property type="protein sequence ID" value="PRY45320.1"/>
    <property type="molecule type" value="Genomic_DNA"/>
</dbReference>